<reference evidence="1" key="2">
    <citation type="journal article" date="2023" name="Syst. Appl. Microbiol.">
        <title>Govania unica gen. nov., sp. nov., a rare biosphere bacterium that represents a novel family in the class Alphaproteobacteria.</title>
        <authorList>
            <person name="Vandamme P."/>
            <person name="Peeters C."/>
            <person name="Hettiarachchi A."/>
            <person name="Cnockaert M."/>
            <person name="Carlier A."/>
        </authorList>
    </citation>
    <scope>NUCLEOTIDE SEQUENCE</scope>
    <source>
        <strain evidence="1">LMG 31809</strain>
    </source>
</reference>
<reference evidence="1" key="1">
    <citation type="submission" date="2022-08" db="EMBL/GenBank/DDBJ databases">
        <authorList>
            <person name="Vandamme P."/>
            <person name="Hettiarachchi A."/>
            <person name="Peeters C."/>
            <person name="Cnockaert M."/>
            <person name="Carlier A."/>
        </authorList>
    </citation>
    <scope>NUCLEOTIDE SEQUENCE</scope>
    <source>
        <strain evidence="1">LMG 31809</strain>
    </source>
</reference>
<comment type="caution">
    <text evidence="1">The sequence shown here is derived from an EMBL/GenBank/DDBJ whole genome shotgun (WGS) entry which is preliminary data.</text>
</comment>
<dbReference type="AlphaFoldDB" id="A0A9X3Z8B9"/>
<dbReference type="RefSeq" id="WP_274944649.1">
    <property type="nucleotide sequence ID" value="NZ_JANWOI010000004.1"/>
</dbReference>
<name>A0A9X3Z8B9_9PROT</name>
<gene>
    <name evidence="1" type="ORF">NYP16_13370</name>
</gene>
<accession>A0A9X3Z8B9</accession>
<dbReference type="Proteomes" id="UP001141619">
    <property type="component" value="Unassembled WGS sequence"/>
</dbReference>
<organism evidence="1 2">
    <name type="scientific">Govanella unica</name>
    <dbReference type="NCBI Taxonomy" id="2975056"/>
    <lineage>
        <taxon>Bacteria</taxon>
        <taxon>Pseudomonadati</taxon>
        <taxon>Pseudomonadota</taxon>
        <taxon>Alphaproteobacteria</taxon>
        <taxon>Emcibacterales</taxon>
        <taxon>Govanellaceae</taxon>
        <taxon>Govanella</taxon>
    </lineage>
</organism>
<sequence length="419" mass="44202">MINARTRNQGAKPDGAQDVDWSHPLAADLVVAVCPGEGAGPLRDLVSGNRSIAGTTSSWSALKSGRAVSFGSKQYNVIATRPLDALAAGYTVLWGGRFKAAGDSWDNWGGLFTFPAETTASNFIGIQRAATLDILQLFHNSSAGLSLNTTINAYVNTDLVIAASWDGTSLREFRNGALVQTANPSFVPTGRPDNRLHINSERALGGGAAQTLSFLYLFKRRLPDDVIADLTQRPFQILKPHRQMVIPRRSAGTAVSVVPDKAMQAHRASSPLVGQSHAVLPQSARQGQKAGVGTVVSVGSVVIGSCRQGHRAGSVLLSQQAQIIPARAVQGQRSGAGSVVTAGAVIIGSCRQAHTAGGVLLSQQALILPARAVQGQRAMIVLIRLDGVKTPLRRTEQIARDGRNVAAGHKIPVLKPRKQ</sequence>
<keyword evidence="2" id="KW-1185">Reference proteome</keyword>
<dbReference type="InterPro" id="IPR013320">
    <property type="entry name" value="ConA-like_dom_sf"/>
</dbReference>
<evidence type="ECO:0000313" key="1">
    <source>
        <dbReference type="EMBL" id="MDA5194943.1"/>
    </source>
</evidence>
<evidence type="ECO:0000313" key="2">
    <source>
        <dbReference type="Proteomes" id="UP001141619"/>
    </source>
</evidence>
<dbReference type="SUPFAM" id="SSF49899">
    <property type="entry name" value="Concanavalin A-like lectins/glucanases"/>
    <property type="match status" value="1"/>
</dbReference>
<proteinExistence type="predicted"/>
<dbReference type="EMBL" id="JANWOI010000004">
    <property type="protein sequence ID" value="MDA5194943.1"/>
    <property type="molecule type" value="Genomic_DNA"/>
</dbReference>
<protein>
    <submittedName>
        <fullName evidence="1">Uncharacterized protein</fullName>
    </submittedName>
</protein>